<dbReference type="EMBL" id="CM042014">
    <property type="protein sequence ID" value="KAI3721718.1"/>
    <property type="molecule type" value="Genomic_DNA"/>
</dbReference>
<proteinExistence type="predicted"/>
<dbReference type="Proteomes" id="UP001055811">
    <property type="component" value="Linkage Group LG06"/>
</dbReference>
<evidence type="ECO:0000313" key="1">
    <source>
        <dbReference type="EMBL" id="KAI3721718.1"/>
    </source>
</evidence>
<reference evidence="1 2" key="2">
    <citation type="journal article" date="2022" name="Mol. Ecol. Resour.">
        <title>The genomes of chicory, endive, great burdock and yacon provide insights into Asteraceae paleo-polyploidization history and plant inulin production.</title>
        <authorList>
            <person name="Fan W."/>
            <person name="Wang S."/>
            <person name="Wang H."/>
            <person name="Wang A."/>
            <person name="Jiang F."/>
            <person name="Liu H."/>
            <person name="Zhao H."/>
            <person name="Xu D."/>
            <person name="Zhang Y."/>
        </authorList>
    </citation>
    <scope>NUCLEOTIDE SEQUENCE [LARGE SCALE GENOMIC DNA]</scope>
    <source>
        <strain evidence="2">cv. Punajuju</strain>
        <tissue evidence="1">Leaves</tissue>
    </source>
</reference>
<keyword evidence="2" id="KW-1185">Reference proteome</keyword>
<protein>
    <submittedName>
        <fullName evidence="1">Uncharacterized protein</fullName>
    </submittedName>
</protein>
<evidence type="ECO:0000313" key="2">
    <source>
        <dbReference type="Proteomes" id="UP001055811"/>
    </source>
</evidence>
<reference evidence="2" key="1">
    <citation type="journal article" date="2022" name="Mol. Ecol. Resour.">
        <title>The genomes of chicory, endive, great burdock and yacon provide insights into Asteraceae palaeo-polyploidization history and plant inulin production.</title>
        <authorList>
            <person name="Fan W."/>
            <person name="Wang S."/>
            <person name="Wang H."/>
            <person name="Wang A."/>
            <person name="Jiang F."/>
            <person name="Liu H."/>
            <person name="Zhao H."/>
            <person name="Xu D."/>
            <person name="Zhang Y."/>
        </authorList>
    </citation>
    <scope>NUCLEOTIDE SEQUENCE [LARGE SCALE GENOMIC DNA]</scope>
    <source>
        <strain evidence="2">cv. Punajuju</strain>
    </source>
</reference>
<gene>
    <name evidence="1" type="ORF">L2E82_32736</name>
</gene>
<name>A0ACB9BI92_CICIN</name>
<accession>A0ACB9BI92</accession>
<organism evidence="1 2">
    <name type="scientific">Cichorium intybus</name>
    <name type="common">Chicory</name>
    <dbReference type="NCBI Taxonomy" id="13427"/>
    <lineage>
        <taxon>Eukaryota</taxon>
        <taxon>Viridiplantae</taxon>
        <taxon>Streptophyta</taxon>
        <taxon>Embryophyta</taxon>
        <taxon>Tracheophyta</taxon>
        <taxon>Spermatophyta</taxon>
        <taxon>Magnoliopsida</taxon>
        <taxon>eudicotyledons</taxon>
        <taxon>Gunneridae</taxon>
        <taxon>Pentapetalae</taxon>
        <taxon>asterids</taxon>
        <taxon>campanulids</taxon>
        <taxon>Asterales</taxon>
        <taxon>Asteraceae</taxon>
        <taxon>Cichorioideae</taxon>
        <taxon>Cichorieae</taxon>
        <taxon>Cichoriinae</taxon>
        <taxon>Cichorium</taxon>
    </lineage>
</organism>
<sequence>MSAQRMQQNAQMNDFPGQSQFPSRAEGRQQWDTNPQNEMNPMSPHSYSHGHKGNASQSQERMSNQRANHENRANNDPRFQSYEQDMEIGYEDSESIIQGMEQRFQDEIMKLIKELGNTEDVENARHKERIVEINTRYQEKLSSLRVQHTSRIGEFLHKESQTRLHHYKQTAMTERGPTDSRDYGWAMGPDARRPYGTMPDESYREHPRYYEAMRSQSSELRVPYPHGRDYNNSGARY</sequence>
<comment type="caution">
    <text evidence="1">The sequence shown here is derived from an EMBL/GenBank/DDBJ whole genome shotgun (WGS) entry which is preliminary data.</text>
</comment>